<gene>
    <name evidence="1" type="ORF">L195_g053373</name>
</gene>
<comment type="caution">
    <text evidence="1">The sequence shown here is derived from an EMBL/GenBank/DDBJ whole genome shotgun (WGS) entry which is preliminary data.</text>
</comment>
<evidence type="ECO:0000313" key="1">
    <source>
        <dbReference type="EMBL" id="PNX63177.1"/>
    </source>
</evidence>
<sequence>MHAGLVITQFQERWVKFPPGLVQGYCMLTLGSSRLKRLKEVMHRCIHVSVTENVYPKAYESVQAVLESVHKLQAAALQILGILALHRYLSCMSRLKH</sequence>
<dbReference type="EMBL" id="ASHM01089672">
    <property type="protein sequence ID" value="PNX63177.1"/>
    <property type="molecule type" value="Genomic_DNA"/>
</dbReference>
<evidence type="ECO:0000313" key="2">
    <source>
        <dbReference type="Proteomes" id="UP000236291"/>
    </source>
</evidence>
<proteinExistence type="predicted"/>
<name>A0A2K3KA61_TRIPR</name>
<reference evidence="1 2" key="2">
    <citation type="journal article" date="2017" name="Front. Plant Sci.">
        <title>Gene Classification and Mining of Molecular Markers Useful in Red Clover (Trifolium pratense) Breeding.</title>
        <authorList>
            <person name="Istvanek J."/>
            <person name="Dluhosova J."/>
            <person name="Dluhos P."/>
            <person name="Patkova L."/>
            <person name="Nedelnik J."/>
            <person name="Repkova J."/>
        </authorList>
    </citation>
    <scope>NUCLEOTIDE SEQUENCE [LARGE SCALE GENOMIC DNA]</scope>
    <source>
        <strain evidence="2">cv. Tatra</strain>
        <tissue evidence="1">Young leaves</tissue>
    </source>
</reference>
<dbReference type="AlphaFoldDB" id="A0A2K3KA61"/>
<dbReference type="Proteomes" id="UP000236291">
    <property type="component" value="Unassembled WGS sequence"/>
</dbReference>
<organism evidence="1 2">
    <name type="scientific">Trifolium pratense</name>
    <name type="common">Red clover</name>
    <dbReference type="NCBI Taxonomy" id="57577"/>
    <lineage>
        <taxon>Eukaryota</taxon>
        <taxon>Viridiplantae</taxon>
        <taxon>Streptophyta</taxon>
        <taxon>Embryophyta</taxon>
        <taxon>Tracheophyta</taxon>
        <taxon>Spermatophyta</taxon>
        <taxon>Magnoliopsida</taxon>
        <taxon>eudicotyledons</taxon>
        <taxon>Gunneridae</taxon>
        <taxon>Pentapetalae</taxon>
        <taxon>rosids</taxon>
        <taxon>fabids</taxon>
        <taxon>Fabales</taxon>
        <taxon>Fabaceae</taxon>
        <taxon>Papilionoideae</taxon>
        <taxon>50 kb inversion clade</taxon>
        <taxon>NPAAA clade</taxon>
        <taxon>Hologalegina</taxon>
        <taxon>IRL clade</taxon>
        <taxon>Trifolieae</taxon>
        <taxon>Trifolium</taxon>
    </lineage>
</organism>
<feature type="non-terminal residue" evidence="1">
    <location>
        <position position="97"/>
    </location>
</feature>
<protein>
    <submittedName>
        <fullName evidence="1">Uncharacterized protein</fullName>
    </submittedName>
</protein>
<accession>A0A2K3KA61</accession>
<reference evidence="1 2" key="1">
    <citation type="journal article" date="2014" name="Am. J. Bot.">
        <title>Genome assembly and annotation for red clover (Trifolium pratense; Fabaceae).</title>
        <authorList>
            <person name="Istvanek J."/>
            <person name="Jaros M."/>
            <person name="Krenek A."/>
            <person name="Repkova J."/>
        </authorList>
    </citation>
    <scope>NUCLEOTIDE SEQUENCE [LARGE SCALE GENOMIC DNA]</scope>
    <source>
        <strain evidence="2">cv. Tatra</strain>
        <tissue evidence="1">Young leaves</tissue>
    </source>
</reference>